<evidence type="ECO:0000313" key="2">
    <source>
        <dbReference type="EMBL" id="RXS95155.1"/>
    </source>
</evidence>
<dbReference type="Proteomes" id="UP000290253">
    <property type="component" value="Unassembled WGS sequence"/>
</dbReference>
<sequence length="68" mass="7711">MSGPIVSAHADQSPVLRVVSRKVNFFPEDDVYAEHPTGAYRGLMFAMLFNLALAVCGFLIWFLWHTLR</sequence>
<keyword evidence="1" id="KW-0812">Transmembrane</keyword>
<dbReference type="AlphaFoldDB" id="A0A4Q1SDK8"/>
<protein>
    <submittedName>
        <fullName evidence="2">Uncharacterized protein</fullName>
    </submittedName>
</protein>
<evidence type="ECO:0000313" key="3">
    <source>
        <dbReference type="Proteomes" id="UP000290253"/>
    </source>
</evidence>
<reference evidence="2 3" key="1">
    <citation type="journal article" date="2016" name="Int. J. Syst. Evol. Microbiol.">
        <title>Acidipila dinghuensis sp. nov., an acidobacterium isolated from forest soil.</title>
        <authorList>
            <person name="Jiang Y.W."/>
            <person name="Wang J."/>
            <person name="Chen M.H."/>
            <person name="Lv Y.Y."/>
            <person name="Qiu L.H."/>
        </authorList>
    </citation>
    <scope>NUCLEOTIDE SEQUENCE [LARGE SCALE GENOMIC DNA]</scope>
    <source>
        <strain evidence="2 3">DHOF10</strain>
    </source>
</reference>
<dbReference type="EMBL" id="SDMK01000002">
    <property type="protein sequence ID" value="RXS95155.1"/>
    <property type="molecule type" value="Genomic_DNA"/>
</dbReference>
<organism evidence="2 3">
    <name type="scientific">Silvibacterium dinghuense</name>
    <dbReference type="NCBI Taxonomy" id="1560006"/>
    <lineage>
        <taxon>Bacteria</taxon>
        <taxon>Pseudomonadati</taxon>
        <taxon>Acidobacteriota</taxon>
        <taxon>Terriglobia</taxon>
        <taxon>Terriglobales</taxon>
        <taxon>Acidobacteriaceae</taxon>
        <taxon>Silvibacterium</taxon>
    </lineage>
</organism>
<dbReference type="RefSeq" id="WP_129208323.1">
    <property type="nucleotide sequence ID" value="NZ_BMGU01000003.1"/>
</dbReference>
<comment type="caution">
    <text evidence="2">The sequence shown here is derived from an EMBL/GenBank/DDBJ whole genome shotgun (WGS) entry which is preliminary data.</text>
</comment>
<keyword evidence="3" id="KW-1185">Reference proteome</keyword>
<name>A0A4Q1SDK8_9BACT</name>
<evidence type="ECO:0000256" key="1">
    <source>
        <dbReference type="SAM" id="Phobius"/>
    </source>
</evidence>
<keyword evidence="1" id="KW-1133">Transmembrane helix</keyword>
<gene>
    <name evidence="2" type="ORF">ESZ00_11135</name>
</gene>
<dbReference type="OrthoDB" id="10006606at2"/>
<proteinExistence type="predicted"/>
<keyword evidence="1" id="KW-0472">Membrane</keyword>
<accession>A0A4Q1SDK8</accession>
<feature type="transmembrane region" description="Helical" evidence="1">
    <location>
        <begin position="43"/>
        <end position="64"/>
    </location>
</feature>